<evidence type="ECO:0000256" key="1">
    <source>
        <dbReference type="SAM" id="MobiDB-lite"/>
    </source>
</evidence>
<keyword evidence="2" id="KW-1133">Transmembrane helix</keyword>
<feature type="transmembrane region" description="Helical" evidence="2">
    <location>
        <begin position="217"/>
        <end position="238"/>
    </location>
</feature>
<accession>A0AAD5YCC5</accession>
<feature type="transmembrane region" description="Helical" evidence="2">
    <location>
        <begin position="58"/>
        <end position="78"/>
    </location>
</feature>
<evidence type="ECO:0000313" key="3">
    <source>
        <dbReference type="EMBL" id="KAJ3478009.1"/>
    </source>
</evidence>
<dbReference type="EMBL" id="JANAWD010000545">
    <property type="protein sequence ID" value="KAJ3478009.1"/>
    <property type="molecule type" value="Genomic_DNA"/>
</dbReference>
<organism evidence="3 4">
    <name type="scientific">Meripilus lineatus</name>
    <dbReference type="NCBI Taxonomy" id="2056292"/>
    <lineage>
        <taxon>Eukaryota</taxon>
        <taxon>Fungi</taxon>
        <taxon>Dikarya</taxon>
        <taxon>Basidiomycota</taxon>
        <taxon>Agaricomycotina</taxon>
        <taxon>Agaricomycetes</taxon>
        <taxon>Polyporales</taxon>
        <taxon>Meripilaceae</taxon>
        <taxon>Meripilus</taxon>
    </lineage>
</organism>
<dbReference type="AlphaFoldDB" id="A0AAD5YCC5"/>
<keyword evidence="2" id="KW-0812">Transmembrane</keyword>
<feature type="transmembrane region" description="Helical" evidence="2">
    <location>
        <begin position="85"/>
        <end position="106"/>
    </location>
</feature>
<sequence length="349" mass="38653">MVRWDSPEEIMRDRDAFVKLIHVLAGIYFWEFAVSLDFDWSFIHGRKKFSWPMIPYFLTRYIGLGAMIGILLSVNITAQMDCQSLYMFISVATALSGGFASVNFAIRTLGNDLDLRHTRQSAHHWPLGSPALRFGVFPFNISISNIDSFGHTAIVKTDAFWQPGSGCISHSAANGVVATFISTLIFDFIVLSLCAYKLMEGNHKKSRLVNLLFKDGLIYFAVVFVASIPAAVIAFLNLNPVMDVIPAFPALFVHVIGSCRAVRRLSNFSSETASVYMTPTAPDPSTIAFRPHPTLLSTIRSPTLLSTNQSDGVQIQVDTFTTTSESEREDVGDKAYSRTYPGYPPLAEP</sequence>
<reference evidence="3" key="1">
    <citation type="submission" date="2022-07" db="EMBL/GenBank/DDBJ databases">
        <title>Genome Sequence of Physisporinus lineatus.</title>
        <authorList>
            <person name="Buettner E."/>
        </authorList>
    </citation>
    <scope>NUCLEOTIDE SEQUENCE</scope>
    <source>
        <strain evidence="3">VT162</strain>
    </source>
</reference>
<protein>
    <submittedName>
        <fullName evidence="3">Uncharacterized protein</fullName>
    </submittedName>
</protein>
<comment type="caution">
    <text evidence="3">The sequence shown here is derived from an EMBL/GenBank/DDBJ whole genome shotgun (WGS) entry which is preliminary data.</text>
</comment>
<feature type="region of interest" description="Disordered" evidence="1">
    <location>
        <begin position="320"/>
        <end position="349"/>
    </location>
</feature>
<evidence type="ECO:0000313" key="4">
    <source>
        <dbReference type="Proteomes" id="UP001212997"/>
    </source>
</evidence>
<keyword evidence="4" id="KW-1185">Reference proteome</keyword>
<dbReference type="Proteomes" id="UP001212997">
    <property type="component" value="Unassembled WGS sequence"/>
</dbReference>
<name>A0AAD5YCC5_9APHY</name>
<proteinExistence type="predicted"/>
<feature type="transmembrane region" description="Helical" evidence="2">
    <location>
        <begin position="175"/>
        <end position="196"/>
    </location>
</feature>
<keyword evidence="2" id="KW-0472">Membrane</keyword>
<evidence type="ECO:0000256" key="2">
    <source>
        <dbReference type="SAM" id="Phobius"/>
    </source>
</evidence>
<gene>
    <name evidence="3" type="ORF">NLI96_g10062</name>
</gene>
<feature type="transmembrane region" description="Helical" evidence="2">
    <location>
        <begin position="20"/>
        <end position="38"/>
    </location>
</feature>
<feature type="compositionally biased region" description="Basic and acidic residues" evidence="1">
    <location>
        <begin position="325"/>
        <end position="336"/>
    </location>
</feature>